<dbReference type="InterPro" id="IPR006674">
    <property type="entry name" value="HD_domain"/>
</dbReference>
<dbReference type="Pfam" id="PF01966">
    <property type="entry name" value="HD"/>
    <property type="match status" value="1"/>
</dbReference>
<evidence type="ECO:0000259" key="1">
    <source>
        <dbReference type="SMART" id="SM00471"/>
    </source>
</evidence>
<dbReference type="EMBL" id="MN739566">
    <property type="protein sequence ID" value="QHT13339.1"/>
    <property type="molecule type" value="Genomic_DNA"/>
</dbReference>
<protein>
    <recommendedName>
        <fullName evidence="1">HD/PDEase domain-containing protein</fullName>
    </recommendedName>
</protein>
<dbReference type="SUPFAM" id="SSF109604">
    <property type="entry name" value="HD-domain/PDEase-like"/>
    <property type="match status" value="1"/>
</dbReference>
<dbReference type="CDD" id="cd00077">
    <property type="entry name" value="HDc"/>
    <property type="match status" value="1"/>
</dbReference>
<dbReference type="AlphaFoldDB" id="A0A6C0DBM3"/>
<dbReference type="Gene3D" id="3.40.50.300">
    <property type="entry name" value="P-loop containing nucleotide triphosphate hydrolases"/>
    <property type="match status" value="1"/>
</dbReference>
<name>A0A6C0DBM3_9ZZZZ</name>
<dbReference type="InterPro" id="IPR027417">
    <property type="entry name" value="P-loop_NTPase"/>
</dbReference>
<reference evidence="2" key="1">
    <citation type="journal article" date="2020" name="Nature">
        <title>Giant virus diversity and host interactions through global metagenomics.</title>
        <authorList>
            <person name="Schulz F."/>
            <person name="Roux S."/>
            <person name="Paez-Espino D."/>
            <person name="Jungbluth S."/>
            <person name="Walsh D.A."/>
            <person name="Denef V.J."/>
            <person name="McMahon K.D."/>
            <person name="Konstantinidis K.T."/>
            <person name="Eloe-Fadrosh E.A."/>
            <person name="Kyrpides N.C."/>
            <person name="Woyke T."/>
        </authorList>
    </citation>
    <scope>NUCLEOTIDE SEQUENCE</scope>
    <source>
        <strain evidence="2">GVMAG-M-3300023174-131</strain>
    </source>
</reference>
<organism evidence="2">
    <name type="scientific">viral metagenome</name>
    <dbReference type="NCBI Taxonomy" id="1070528"/>
    <lineage>
        <taxon>unclassified sequences</taxon>
        <taxon>metagenomes</taxon>
        <taxon>organismal metagenomes</taxon>
    </lineage>
</organism>
<evidence type="ECO:0000313" key="2">
    <source>
        <dbReference type="EMBL" id="QHT13339.1"/>
    </source>
</evidence>
<accession>A0A6C0DBM3</accession>
<feature type="domain" description="HD/PDEase" evidence="1">
    <location>
        <begin position="65"/>
        <end position="156"/>
    </location>
</feature>
<dbReference type="Gene3D" id="1.10.3210.10">
    <property type="entry name" value="Hypothetical protein af1432"/>
    <property type="match status" value="1"/>
</dbReference>
<proteinExistence type="predicted"/>
<dbReference type="InterPro" id="IPR003607">
    <property type="entry name" value="HD/PDEase_dom"/>
</dbReference>
<dbReference type="SMART" id="SM00471">
    <property type="entry name" value="HDc"/>
    <property type="match status" value="1"/>
</dbReference>
<sequence>MTSNQDCNTIYGKLIKVRIPQQVRVTPTKTDGLTTTITSNFTWANIFEHIKSQHWHSCGKATCPHNESLFDHLISCAEICYQTAKTHGYNEKETTKAYLGGLLHDIGKPGTLVIQGKHTSFKGHALVGGALIEDFYSVELLDVFGLTKSDWGDISTLADFHMCTYFPNQTSLLHKFTGNILPDSIKRLLIILRRGDQLSMVPSSTYSKTAEQIRENIDHTEEEYVQSLFSSQDYKLLDKKKGLLILNNGGSSTGKSTFCANLKRKFGSKSIWVPRDLYTVRIVSGNHDITLDQISPEFYQETMEKYKASGKKEASDINKAMMNDIYDGLQMGLIVIVDTCATMFDAIDTIIPEIAQDAFRVAFWHHRNTVITEEESLGRWGMSLNNQLDAHGETSLYNPFMSKINWRKMIATTEGEDDSLYQAHLAISIGWSGIKDDILKHLYKKFEEIYDYNQSIPRVPILSQTMNMDLRELVEKLRNAGSIREFFSYYKYTVSDHIKGCVGIKYMDGVNKIWQPKWARQARGRFYFTESESVIPLKDSLDRGVELITKVHTDNGIDGTQDIEKSNCHHLETYQKQLIKTLSGNNKLDTNLTGKADGSLLGVTIYPVNSVQYSIISELGLNYSDEFTKTIVQYCLDNSLPIVIVSTSGTLFISDKMKDYFLTSIQNLINKKVTSFADWATIVPDFVNLFIDYYRSLSFADNKMVSFYFEAICKERTTFLGNVHRELAKSYDDHYFILLGAMWNNRYVPHFDLPRRIFKQPMHLKITNTSQIFELMKQLDQVVNGNLSKDKFLENFTLDEFTTRTIHAEGFVMLTPKDDTYDYEKIKTLMYYNCHKVKIDKIGELLKLPASCAEHYPILEELHNFFDNFDQKIQPFVETCHQALLKEINFESEFFLCQNAKAQDRMKGIIESADNNSLTIVCKMLINTKGIGKIFAPITDMYYGSSSDEILSFTRNLLMNSRPWEPEFESRLNITQTFKNSLFEIASGCKLD</sequence>